<dbReference type="NCBIfam" id="TIGR02122">
    <property type="entry name" value="TRAP_TAXI"/>
    <property type="match status" value="1"/>
</dbReference>
<keyword evidence="1" id="KW-0675">Receptor</keyword>
<dbReference type="InterPro" id="IPR011852">
    <property type="entry name" value="TRAP_TAXI"/>
</dbReference>
<dbReference type="EMBL" id="CP000860">
    <property type="protein sequence ID" value="ACA59767.1"/>
    <property type="molecule type" value="Genomic_DNA"/>
</dbReference>
<evidence type="ECO:0000313" key="1">
    <source>
        <dbReference type="EMBL" id="ACA59767.1"/>
    </source>
</evidence>
<dbReference type="Proteomes" id="UP000008544">
    <property type="component" value="Chromosome"/>
</dbReference>
<proteinExistence type="predicted"/>
<dbReference type="PANTHER" id="PTHR42941:SF1">
    <property type="entry name" value="SLL1037 PROTEIN"/>
    <property type="match status" value="1"/>
</dbReference>
<keyword evidence="2" id="KW-1185">Reference proteome</keyword>
<organism evidence="1 2">
    <name type="scientific">Desulforudis audaxviator (strain MP104C)</name>
    <dbReference type="NCBI Taxonomy" id="477974"/>
    <lineage>
        <taxon>Bacteria</taxon>
        <taxon>Bacillati</taxon>
        <taxon>Bacillota</taxon>
        <taxon>Clostridia</taxon>
        <taxon>Thermoanaerobacterales</taxon>
        <taxon>Candidatus Desulforudaceae</taxon>
        <taxon>Candidatus Desulforudis</taxon>
    </lineage>
</organism>
<dbReference type="Gene3D" id="3.40.190.10">
    <property type="entry name" value="Periplasmic binding protein-like II"/>
    <property type="match status" value="2"/>
</dbReference>
<dbReference type="AlphaFoldDB" id="B1I428"/>
<dbReference type="Pfam" id="PF16868">
    <property type="entry name" value="NMT1_3"/>
    <property type="match status" value="1"/>
</dbReference>
<dbReference type="HOGENOM" id="CLU_033215_4_1_9"/>
<reference evidence="1 2" key="2">
    <citation type="journal article" date="2008" name="Science">
        <title>Environmental genomics reveals a single-species ecosystem deep within Earth.</title>
        <authorList>
            <person name="Chivian D."/>
            <person name="Brodie E.L."/>
            <person name="Alm E.J."/>
            <person name="Culley D.E."/>
            <person name="Dehal P.S."/>
            <person name="Desantis T.Z."/>
            <person name="Gihring T.M."/>
            <person name="Lapidus A."/>
            <person name="Lin L.H."/>
            <person name="Lowry S.R."/>
            <person name="Moser D.P."/>
            <person name="Richardson P.M."/>
            <person name="Southam G."/>
            <person name="Wanger G."/>
            <person name="Pratt L.M."/>
            <person name="Andersen G.L."/>
            <person name="Hazen T.C."/>
            <person name="Brockman F.J."/>
            <person name="Arkin A.P."/>
            <person name="Onstott T.C."/>
        </authorList>
    </citation>
    <scope>NUCLEOTIDE SEQUENCE [LARGE SCALE GENOMIC DNA]</scope>
    <source>
        <strain evidence="1 2">MP104C</strain>
    </source>
</reference>
<dbReference type="OrthoDB" id="9776669at2"/>
<sequence length="344" mass="37218">MLKKRRILAWIVTVVFVLGLAVAAGCGGGKAPAPAPQEEKKPWPTSMTIGAASIGGTYYLYAGGWSQVIEKVTGIPTAVEVTGGPNHNMQLVHNGDLELGMVTMGPAFEGWNGEGDWTQGVKMTNVRAIFPMYTTYSQWWAFKDSGIRSITDLAGKRVGVGPAGGTAGTYHPRILELLGINATVRHAGIGDLVAQHQDGQLDANSFAAGIPVSSVMEAAAQKELVLFGVDGEARDKVCAEWPFWSPSVIPAGAYDFLTEDVQTIEMWNMAIAHKDLPDDLVYEIVKGVFENREMMITAHPAAKETLAENVVKNTWLPMHPGAIKYYEEIGIELPAEVYPAEYKK</sequence>
<dbReference type="SUPFAM" id="SSF53850">
    <property type="entry name" value="Periplasmic binding protein-like II"/>
    <property type="match status" value="1"/>
</dbReference>
<protein>
    <submittedName>
        <fullName evidence="1">TRAP transporter solute receptor, TAXI family</fullName>
    </submittedName>
</protein>
<gene>
    <name evidence="1" type="ordered locus">Daud_1256</name>
</gene>
<accession>B1I428</accession>
<dbReference type="KEGG" id="dau:Daud_1256"/>
<reference evidence="2" key="1">
    <citation type="submission" date="2007-10" db="EMBL/GenBank/DDBJ databases">
        <title>Complete sequence of chromosome of Desulforudis audaxviator MP104C.</title>
        <authorList>
            <person name="Copeland A."/>
            <person name="Lucas S."/>
            <person name="Lapidus A."/>
            <person name="Barry K."/>
            <person name="Glavina del Rio T."/>
            <person name="Dalin E."/>
            <person name="Tice H."/>
            <person name="Bruce D."/>
            <person name="Pitluck S."/>
            <person name="Lowry S.R."/>
            <person name="Larimer F."/>
            <person name="Land M.L."/>
            <person name="Hauser L."/>
            <person name="Kyrpides N."/>
            <person name="Ivanova N.N."/>
            <person name="Richardson P."/>
        </authorList>
    </citation>
    <scope>NUCLEOTIDE SEQUENCE [LARGE SCALE GENOMIC DNA]</scope>
    <source>
        <strain evidence="2">MP104C</strain>
    </source>
</reference>
<evidence type="ECO:0000313" key="2">
    <source>
        <dbReference type="Proteomes" id="UP000008544"/>
    </source>
</evidence>
<dbReference type="PROSITE" id="PS51257">
    <property type="entry name" value="PROKAR_LIPOPROTEIN"/>
    <property type="match status" value="1"/>
</dbReference>
<dbReference type="CDD" id="cd13570">
    <property type="entry name" value="PBP2_TAXI_TRAP_like_2"/>
    <property type="match status" value="1"/>
</dbReference>
<name>B1I428_DESAP</name>
<dbReference type="STRING" id="477974.Daud_1256"/>
<dbReference type="PANTHER" id="PTHR42941">
    <property type="entry name" value="SLL1037 PROTEIN"/>
    <property type="match status" value="1"/>
</dbReference>
<dbReference type="eggNOG" id="COG2358">
    <property type="taxonomic scope" value="Bacteria"/>
</dbReference>